<feature type="active site" evidence="6">
    <location>
        <position position="365"/>
    </location>
</feature>
<dbReference type="PANTHER" id="PTHR43667">
    <property type="entry name" value="CYCLOPROPANE-FATTY-ACYL-PHOSPHOLIPID SYNTHASE"/>
    <property type="match status" value="1"/>
</dbReference>
<keyword evidence="8" id="KW-1185">Reference proteome</keyword>
<comment type="similarity">
    <text evidence="1">Belongs to the CFA/CMAS family.</text>
</comment>
<keyword evidence="2 7" id="KW-0489">Methyltransferase</keyword>
<evidence type="ECO:0000256" key="1">
    <source>
        <dbReference type="ARBA" id="ARBA00010815"/>
    </source>
</evidence>
<protein>
    <submittedName>
        <fullName evidence="7">SAM-dependent methyltransferase</fullName>
    </submittedName>
</protein>
<evidence type="ECO:0000256" key="6">
    <source>
        <dbReference type="PIRSR" id="PIRSR003085-1"/>
    </source>
</evidence>
<keyword evidence="4" id="KW-0949">S-adenosyl-L-methionine</keyword>
<organism evidence="7 8">
    <name type="scientific">Minwuia thermotolerans</name>
    <dbReference type="NCBI Taxonomy" id="2056226"/>
    <lineage>
        <taxon>Bacteria</taxon>
        <taxon>Pseudomonadati</taxon>
        <taxon>Pseudomonadota</taxon>
        <taxon>Alphaproteobacteria</taxon>
        <taxon>Minwuiales</taxon>
        <taxon>Minwuiaceae</taxon>
        <taxon>Minwuia</taxon>
    </lineage>
</organism>
<dbReference type="CDD" id="cd02440">
    <property type="entry name" value="AdoMet_MTases"/>
    <property type="match status" value="1"/>
</dbReference>
<dbReference type="Proteomes" id="UP000229498">
    <property type="component" value="Unassembled WGS sequence"/>
</dbReference>
<dbReference type="OrthoDB" id="9782855at2"/>
<dbReference type="GO" id="GO:0008168">
    <property type="term" value="F:methyltransferase activity"/>
    <property type="evidence" value="ECO:0007669"/>
    <property type="project" value="UniProtKB-KW"/>
</dbReference>
<name>A0A2M9G501_9PROT</name>
<dbReference type="InterPro" id="IPR003333">
    <property type="entry name" value="CMAS"/>
</dbReference>
<evidence type="ECO:0000313" key="7">
    <source>
        <dbReference type="EMBL" id="PJK30795.1"/>
    </source>
</evidence>
<dbReference type="GO" id="GO:0008610">
    <property type="term" value="P:lipid biosynthetic process"/>
    <property type="evidence" value="ECO:0007669"/>
    <property type="project" value="InterPro"/>
</dbReference>
<evidence type="ECO:0000256" key="4">
    <source>
        <dbReference type="ARBA" id="ARBA00022691"/>
    </source>
</evidence>
<proteinExistence type="inferred from homology"/>
<evidence type="ECO:0000256" key="2">
    <source>
        <dbReference type="ARBA" id="ARBA00022603"/>
    </source>
</evidence>
<dbReference type="PANTHER" id="PTHR43667:SF1">
    <property type="entry name" value="CYCLOPROPANE-FATTY-ACYL-PHOSPHOLIPID SYNTHASE"/>
    <property type="match status" value="1"/>
</dbReference>
<dbReference type="GO" id="GO:0032259">
    <property type="term" value="P:methylation"/>
    <property type="evidence" value="ECO:0007669"/>
    <property type="project" value="UniProtKB-KW"/>
</dbReference>
<keyword evidence="3 7" id="KW-0808">Transferase</keyword>
<accession>A0A2M9G501</accession>
<dbReference type="Pfam" id="PF02353">
    <property type="entry name" value="CMAS"/>
    <property type="match status" value="1"/>
</dbReference>
<evidence type="ECO:0000256" key="3">
    <source>
        <dbReference type="ARBA" id="ARBA00022679"/>
    </source>
</evidence>
<comment type="caution">
    <text evidence="7">The sequence shown here is derived from an EMBL/GenBank/DDBJ whole genome shotgun (WGS) entry which is preliminary data.</text>
</comment>
<evidence type="ECO:0000256" key="5">
    <source>
        <dbReference type="ARBA" id="ARBA00023098"/>
    </source>
</evidence>
<evidence type="ECO:0000313" key="8">
    <source>
        <dbReference type="Proteomes" id="UP000229498"/>
    </source>
</evidence>
<sequence length="419" mass="48024">MILLSMFIRRLIRVGRLTIIDHNGKRHEFPGEHEGPSAVIRLHDAKVAGEIARNPRLKVGEAYMDGRLTIPEGTLYDFLEVAVRNLAWHNRTRSRLALKLQKLLTAAQHYNPIGKAQKNVAHHYDLSDELFSLFLDEDRQYSCAYYHDPSDDLESAQEQKKRHIAAKLLLEPGQKVLDIGCGWGGLALYIARETGADVTGLTLSREQHGVATRRAAEAGLADRVRFKLLDYRQEPGVYDRIVSVGMFEHVGNLHYGEFFAKLDRLLKPDGIALLHTIGSADVPGPVASWIRKYIFPGGYLPSLSEIAPHLERLGLWMTDFESLRFHYAETLKAWNERFQRHRDHIRDDLYDERFCRMWEFYLQSCEANFRESFLTVFQIQIAKSIGAVPMTRDYMLDWERAHAPDNRAPKQGPMMAAGE</sequence>
<dbReference type="RefSeq" id="WP_109794267.1">
    <property type="nucleotide sequence ID" value="NZ_PHIG01000018.1"/>
</dbReference>
<dbReference type="InterPro" id="IPR050723">
    <property type="entry name" value="CFA/CMAS"/>
</dbReference>
<dbReference type="SUPFAM" id="SSF53335">
    <property type="entry name" value="S-adenosyl-L-methionine-dependent methyltransferases"/>
    <property type="match status" value="1"/>
</dbReference>
<dbReference type="InterPro" id="IPR029063">
    <property type="entry name" value="SAM-dependent_MTases_sf"/>
</dbReference>
<dbReference type="Gene3D" id="3.40.50.150">
    <property type="entry name" value="Vaccinia Virus protein VP39"/>
    <property type="match status" value="1"/>
</dbReference>
<gene>
    <name evidence="7" type="ORF">CVT23_05350</name>
</gene>
<dbReference type="PIRSF" id="PIRSF003085">
    <property type="entry name" value="CMAS"/>
    <property type="match status" value="1"/>
</dbReference>
<keyword evidence="5" id="KW-0443">Lipid metabolism</keyword>
<reference evidence="7 8" key="1">
    <citation type="submission" date="2017-11" db="EMBL/GenBank/DDBJ databases">
        <title>Draft genome sequence of Rhizobiales bacterium SY3-13.</title>
        <authorList>
            <person name="Sun C."/>
        </authorList>
    </citation>
    <scope>NUCLEOTIDE SEQUENCE [LARGE SCALE GENOMIC DNA]</scope>
    <source>
        <strain evidence="7 8">SY3-13</strain>
    </source>
</reference>
<dbReference type="AlphaFoldDB" id="A0A2M9G501"/>
<dbReference type="EMBL" id="PHIG01000018">
    <property type="protein sequence ID" value="PJK30795.1"/>
    <property type="molecule type" value="Genomic_DNA"/>
</dbReference>